<protein>
    <submittedName>
        <fullName evidence="2">Atlastin-1-like</fullName>
    </submittedName>
</protein>
<feature type="transmembrane region" description="Helical" evidence="1">
    <location>
        <begin position="229"/>
        <end position="250"/>
    </location>
</feature>
<feature type="transmembrane region" description="Helical" evidence="1">
    <location>
        <begin position="204"/>
        <end position="223"/>
    </location>
</feature>
<keyword evidence="1" id="KW-0812">Transmembrane</keyword>
<name>A0A6F9D6D0_9ASCI</name>
<gene>
    <name evidence="2" type="primary">Atl1-002</name>
</gene>
<evidence type="ECO:0000313" key="2">
    <source>
        <dbReference type="EMBL" id="CAB3224295.1"/>
    </source>
</evidence>
<keyword evidence="1" id="KW-1133">Transmembrane helix</keyword>
<proteinExistence type="evidence at transcript level"/>
<dbReference type="EMBL" id="LR783152">
    <property type="protein sequence ID" value="CAB3224295.1"/>
    <property type="molecule type" value="mRNA"/>
</dbReference>
<dbReference type="AlphaFoldDB" id="A0A6F9D6D0"/>
<evidence type="ECO:0000256" key="1">
    <source>
        <dbReference type="SAM" id="Phobius"/>
    </source>
</evidence>
<reference evidence="2" key="1">
    <citation type="submission" date="2020-04" db="EMBL/GenBank/DDBJ databases">
        <authorList>
            <person name="Neveu A P."/>
        </authorList>
    </citation>
    <scope>NUCLEOTIDE SEQUENCE</scope>
    <source>
        <tissue evidence="2">Whole embryo</tissue>
    </source>
</reference>
<sequence>MEYMKREGGDQSQTATFFREIEKTFSSVLVFMMPPPNQEVRTKSIKVTYMRDIDELFRDSLRIFAQELFKQVMQPGMVSGKVFRVCDLKLQLTDIEKQLESGEKLTITTLANSMKAKIIQEEANDCSKKYQLELKKIWGEFQVKATRIQRHTELKNETLKMFRTSMSDHYLEKQLETAVVTTLEELLDDTFKAYNDGCSKNQKWIIGGVIIGVEAFALIVYYYPAARPIILTATLACLAGCVIMKGWDIVKRYCDPNSSKTGINELVNMYTSPIKGLQAS</sequence>
<accession>A0A6F9D6D0</accession>
<keyword evidence="1" id="KW-0472">Membrane</keyword>
<organism evidence="2">
    <name type="scientific">Phallusia mammillata</name>
    <dbReference type="NCBI Taxonomy" id="59560"/>
    <lineage>
        <taxon>Eukaryota</taxon>
        <taxon>Metazoa</taxon>
        <taxon>Chordata</taxon>
        <taxon>Tunicata</taxon>
        <taxon>Ascidiacea</taxon>
        <taxon>Phlebobranchia</taxon>
        <taxon>Ascidiidae</taxon>
        <taxon>Phallusia</taxon>
    </lineage>
</organism>